<keyword evidence="2" id="KW-1185">Reference proteome</keyword>
<dbReference type="PANTHER" id="PTHR48100">
    <property type="entry name" value="BROAD-SPECIFICITY PHOSPHATASE YOR283W-RELATED"/>
    <property type="match status" value="1"/>
</dbReference>
<dbReference type="GO" id="GO:0016791">
    <property type="term" value="F:phosphatase activity"/>
    <property type="evidence" value="ECO:0007669"/>
    <property type="project" value="TreeGrafter"/>
</dbReference>
<dbReference type="Proteomes" id="UP000019205">
    <property type="component" value="Chromosome"/>
</dbReference>
<dbReference type="Pfam" id="PF00300">
    <property type="entry name" value="His_Phos_1"/>
    <property type="match status" value="1"/>
</dbReference>
<dbReference type="eggNOG" id="COG0406">
    <property type="taxonomic scope" value="Bacteria"/>
</dbReference>
<dbReference type="CDD" id="cd07067">
    <property type="entry name" value="HP_PGM_like"/>
    <property type="match status" value="1"/>
</dbReference>
<dbReference type="RefSeq" id="WP_008292419.1">
    <property type="nucleotide sequence ID" value="NZ_CM002299.1"/>
</dbReference>
<dbReference type="InterPro" id="IPR029033">
    <property type="entry name" value="His_PPase_superfam"/>
</dbReference>
<name>A4A5Q5_9GAMM</name>
<reference evidence="1 2" key="1">
    <citation type="journal article" date="2007" name="Proc. Natl. Acad. Sci. U.S.A.">
        <title>Characterization of a marine gammaproteobacterium capable of aerobic anoxygenic photosynthesis.</title>
        <authorList>
            <person name="Fuchs B.M."/>
            <person name="Spring S."/>
            <person name="Teeling H."/>
            <person name="Quast C."/>
            <person name="Wulf J."/>
            <person name="Schattenhofer M."/>
            <person name="Yan S."/>
            <person name="Ferriera S."/>
            <person name="Johnson J."/>
            <person name="Glockner F.O."/>
            <person name="Amann R."/>
        </authorList>
    </citation>
    <scope>NUCLEOTIDE SEQUENCE [LARGE SCALE GENOMIC DNA]</scope>
    <source>
        <strain evidence="1">KT71</strain>
    </source>
</reference>
<organism evidence="1 2">
    <name type="scientific">Congregibacter litoralis KT71</name>
    <dbReference type="NCBI Taxonomy" id="314285"/>
    <lineage>
        <taxon>Bacteria</taxon>
        <taxon>Pseudomonadati</taxon>
        <taxon>Pseudomonadota</taxon>
        <taxon>Gammaproteobacteria</taxon>
        <taxon>Cellvibrionales</taxon>
        <taxon>Halieaceae</taxon>
        <taxon>Congregibacter</taxon>
    </lineage>
</organism>
<dbReference type="InterPro" id="IPR050275">
    <property type="entry name" value="PGM_Phosphatase"/>
</dbReference>
<dbReference type="Gene3D" id="3.40.50.1240">
    <property type="entry name" value="Phosphoglycerate mutase-like"/>
    <property type="match status" value="1"/>
</dbReference>
<protein>
    <submittedName>
        <fullName evidence="1">Fructose-2,6-bisphosphatase</fullName>
        <ecNumber evidence="1">5.4.2.-</ecNumber>
    </submittedName>
</protein>
<proteinExistence type="predicted"/>
<gene>
    <name evidence="1" type="ORF">KT71_00205</name>
</gene>
<dbReference type="AlphaFoldDB" id="A4A5Q5"/>
<evidence type="ECO:0000313" key="1">
    <source>
        <dbReference type="EMBL" id="EAQ98352.1"/>
    </source>
</evidence>
<dbReference type="SUPFAM" id="SSF53254">
    <property type="entry name" value="Phosphoglycerate mutase-like"/>
    <property type="match status" value="1"/>
</dbReference>
<dbReference type="GO" id="GO:0005737">
    <property type="term" value="C:cytoplasm"/>
    <property type="evidence" value="ECO:0007669"/>
    <property type="project" value="TreeGrafter"/>
</dbReference>
<dbReference type="GO" id="GO:0016853">
    <property type="term" value="F:isomerase activity"/>
    <property type="evidence" value="ECO:0007669"/>
    <property type="project" value="UniProtKB-KW"/>
</dbReference>
<dbReference type="EMBL" id="AAOA02000002">
    <property type="protein sequence ID" value="EAQ98352.1"/>
    <property type="molecule type" value="Genomic_DNA"/>
</dbReference>
<dbReference type="PANTHER" id="PTHR48100:SF1">
    <property type="entry name" value="HISTIDINE PHOSPHATASE FAMILY PROTEIN-RELATED"/>
    <property type="match status" value="1"/>
</dbReference>
<keyword evidence="1" id="KW-0413">Isomerase</keyword>
<dbReference type="SMART" id="SM00855">
    <property type="entry name" value="PGAM"/>
    <property type="match status" value="1"/>
</dbReference>
<reference evidence="1 2" key="2">
    <citation type="journal article" date="2009" name="PLoS ONE">
        <title>The photosynthetic apparatus and its regulation in the aerobic gammaproteobacterium Congregibacter litoralis gen. nov., sp. nov.</title>
        <authorList>
            <person name="Spring S."/>
            <person name="Lunsdorf H."/>
            <person name="Fuchs B.M."/>
            <person name="Tindall B.J."/>
        </authorList>
    </citation>
    <scope>NUCLEOTIDE SEQUENCE [LARGE SCALE GENOMIC DNA]</scope>
    <source>
        <strain evidence="1">KT71</strain>
    </source>
</reference>
<accession>A4A5Q5</accession>
<dbReference type="EC" id="5.4.2.-" evidence="1"/>
<evidence type="ECO:0000313" key="2">
    <source>
        <dbReference type="Proteomes" id="UP000019205"/>
    </source>
</evidence>
<dbReference type="HOGENOM" id="CLU_122895_0_0_6"/>
<dbReference type="STRING" id="314285.KT71_00205"/>
<comment type="caution">
    <text evidence="1">The sequence shown here is derived from an EMBL/GenBank/DDBJ whole genome shotgun (WGS) entry which is preliminary data.</text>
</comment>
<dbReference type="InterPro" id="IPR013078">
    <property type="entry name" value="His_Pase_superF_clade-1"/>
</dbReference>
<sequence length="198" mass="22040">MSDLSDLSDRKRVYLVRHGEAAASWKESLDPGLSELGHAQAKQTAELLHGELTASELPKTEITLLSSPLLRAQETAEPLADAFGLSVQLEERFREIPSPVPLAQRQDWLRSFMRQQWPQQDAALHQWRDNIVEATEALSGTAVVFTHFLVINALVGWYRGHRDTLVFWPDNASVTLLDDSSGPLAVQSLGEQMSTVVN</sequence>